<evidence type="ECO:0000259" key="2">
    <source>
        <dbReference type="Pfam" id="PF03629"/>
    </source>
</evidence>
<dbReference type="KEGG" id="senf:GJR95_36100"/>
<name>A0A6P1W6X3_9BACT</name>
<dbReference type="AlphaFoldDB" id="A0A6P1W6X3"/>
<dbReference type="Proteomes" id="UP000464577">
    <property type="component" value="Chromosome"/>
</dbReference>
<evidence type="ECO:0000313" key="3">
    <source>
        <dbReference type="EMBL" id="QHW00113.1"/>
    </source>
</evidence>
<feature type="domain" description="Sialate O-acetylesterase" evidence="2">
    <location>
        <begin position="26"/>
        <end position="270"/>
    </location>
</feature>
<protein>
    <recommendedName>
        <fullName evidence="2">Sialate O-acetylesterase domain-containing protein</fullName>
    </recommendedName>
</protein>
<dbReference type="InterPro" id="IPR036514">
    <property type="entry name" value="SGNH_hydro_sf"/>
</dbReference>
<gene>
    <name evidence="3" type="ORF">GJR95_36100</name>
</gene>
<dbReference type="RefSeq" id="WP_162390504.1">
    <property type="nucleotide sequence ID" value="NZ_CP045997.1"/>
</dbReference>
<accession>A0A6P1W6X3</accession>
<dbReference type="InterPro" id="IPR005181">
    <property type="entry name" value="SASA"/>
</dbReference>
<organism evidence="3 4">
    <name type="scientific">Spirosoma endbachense</name>
    <dbReference type="NCBI Taxonomy" id="2666025"/>
    <lineage>
        <taxon>Bacteria</taxon>
        <taxon>Pseudomonadati</taxon>
        <taxon>Bacteroidota</taxon>
        <taxon>Cytophagia</taxon>
        <taxon>Cytophagales</taxon>
        <taxon>Cytophagaceae</taxon>
        <taxon>Spirosoma</taxon>
    </lineage>
</organism>
<dbReference type="Gene3D" id="3.40.50.1110">
    <property type="entry name" value="SGNH hydrolase"/>
    <property type="match status" value="1"/>
</dbReference>
<reference evidence="3 4" key="1">
    <citation type="submission" date="2019-11" db="EMBL/GenBank/DDBJ databases">
        <title>Spirosoma endbachense sp. nov., isolated from a natural salt meadow.</title>
        <authorList>
            <person name="Rojas J."/>
            <person name="Ambika Manirajan B."/>
            <person name="Ratering S."/>
            <person name="Suarez C."/>
            <person name="Geissler-Plaum R."/>
            <person name="Schnell S."/>
        </authorList>
    </citation>
    <scope>NUCLEOTIDE SEQUENCE [LARGE SCALE GENOMIC DNA]</scope>
    <source>
        <strain evidence="3 4">I-24</strain>
    </source>
</reference>
<dbReference type="SUPFAM" id="SSF52266">
    <property type="entry name" value="SGNH hydrolase"/>
    <property type="match status" value="1"/>
</dbReference>
<dbReference type="InterPro" id="IPR052940">
    <property type="entry name" value="Carb_Esterase_6"/>
</dbReference>
<dbReference type="Pfam" id="PF03629">
    <property type="entry name" value="SASA"/>
    <property type="match status" value="1"/>
</dbReference>
<keyword evidence="4" id="KW-1185">Reference proteome</keyword>
<keyword evidence="1" id="KW-0378">Hydrolase</keyword>
<evidence type="ECO:0000313" key="4">
    <source>
        <dbReference type="Proteomes" id="UP000464577"/>
    </source>
</evidence>
<dbReference type="EMBL" id="CP045997">
    <property type="protein sequence ID" value="QHW00113.1"/>
    <property type="molecule type" value="Genomic_DNA"/>
</dbReference>
<dbReference type="PANTHER" id="PTHR31988">
    <property type="entry name" value="ESTERASE, PUTATIVE (DUF303)-RELATED"/>
    <property type="match status" value="1"/>
</dbReference>
<proteinExistence type="predicted"/>
<dbReference type="CDD" id="cd00229">
    <property type="entry name" value="SGNH_hydrolase"/>
    <property type="match status" value="1"/>
</dbReference>
<dbReference type="GO" id="GO:0016788">
    <property type="term" value="F:hydrolase activity, acting on ester bonds"/>
    <property type="evidence" value="ECO:0007669"/>
    <property type="project" value="UniProtKB-ARBA"/>
</dbReference>
<dbReference type="PANTHER" id="PTHR31988:SF19">
    <property type="entry name" value="9-O-ACETYL-N-ACETYLNEURAMINIC ACID DEACETYLASE-RELATED"/>
    <property type="match status" value="1"/>
</dbReference>
<sequence length="275" mass="30574">MKSFLYKSFFVFGSLMLAGKIVRAQQRLFLLAGQSNAVGQGDSRTSAKYQCPTCFDYNAKKDSLSVLKDPVGQDDQYFNKANTGSIAPALATTLHKLTGDSIVIVSAARGGSSCHQKAELKAYGSWAETGRLLLFAPTIEKIKKAERRVKHRVDGIIWMQGERDANTINDKLMTADEYETALTTLIARFRTELGANLPFFIVLTGYYANHPREGYDEVRRIQRKVARQVPGVQLISVDPGQFPDKDWMTDEIHYSQAGLNKVGEAVANQITSQKK</sequence>
<evidence type="ECO:0000256" key="1">
    <source>
        <dbReference type="ARBA" id="ARBA00022801"/>
    </source>
</evidence>